<dbReference type="PANTHER" id="PTHR21008">
    <property type="entry name" value="S-ADENOSYLMETHIONINE SENSOR UPSTREAM OF MTORC1-RELATED"/>
    <property type="match status" value="1"/>
</dbReference>
<comment type="similarity">
    <text evidence="4">Belongs to the BMT2 family.</text>
</comment>
<feature type="region of interest" description="Disordered" evidence="5">
    <location>
        <begin position="1"/>
        <end position="82"/>
    </location>
</feature>
<accession>A0A0D2E9I1</accession>
<keyword evidence="4" id="KW-0539">Nucleus</keyword>
<dbReference type="HOGENOM" id="CLU_041583_1_0_1"/>
<feature type="compositionally biased region" description="Low complexity" evidence="5">
    <location>
        <begin position="172"/>
        <end position="195"/>
    </location>
</feature>
<dbReference type="EC" id="2.1.1.-" evidence="4"/>
<sequence>MARIQQPTSSAKSKSKLRSSRRSKSKPRSLKTGRPPLLFSSPSSTIDTSTPTTNGNGSGKVKPKAKPNAAAAHANSSSLSSKHTRALINTHHLLQKRLATARAQANTAQIQALETQLAAQGGLKAYQLASRTGQSRDRGGDSSRLLVRWLDGELRARREALRQRRRGRDGLRSASSSSSRSSPSSGSDSNAPSSDNGDHVLRILEVGALSTENALNIPEITAVRRIDLRSSGPGIEEVDFMDLPVPRDSSSSSSSSSTEDKCREGGRGGYYDVLSLSLVLNYVPDATARGEMLKRTTLFLRRSLVPPLISSSASHDEQQTSRTDDVPVLPGLFLVLPAPCLHNSRYLTGEHLAALLNSLGYCLVRAKTTRKLYYSLWRYDGPGAREEWVRKGGQTVFKKREINPGGGRNNFCIVLDGDHVS</sequence>
<feature type="binding site" evidence="4">
    <location>
        <position position="207"/>
    </location>
    <ligand>
        <name>S-adenosyl-L-methionine</name>
        <dbReference type="ChEBI" id="CHEBI:59789"/>
    </ligand>
</feature>
<evidence type="ECO:0000256" key="5">
    <source>
        <dbReference type="SAM" id="MobiDB-lite"/>
    </source>
</evidence>
<dbReference type="GO" id="GO:0005730">
    <property type="term" value="C:nucleolus"/>
    <property type="evidence" value="ECO:0007669"/>
    <property type="project" value="UniProtKB-SubCell"/>
</dbReference>
<gene>
    <name evidence="6" type="ORF">PV04_03194</name>
</gene>
<dbReference type="HAMAP" id="MF_03044">
    <property type="entry name" value="BMT2"/>
    <property type="match status" value="1"/>
</dbReference>
<comment type="subcellular location">
    <subcellularLocation>
        <location evidence="4">Nucleus</location>
        <location evidence="4">Nucleolus</location>
    </subcellularLocation>
</comment>
<evidence type="ECO:0000256" key="2">
    <source>
        <dbReference type="ARBA" id="ARBA00022679"/>
    </source>
</evidence>
<comment type="function">
    <text evidence="4">S-adenosyl-L-methionine-dependent methyltransferase that specifically methylates the N(1) position of an adenine present in helix 65 in 25S rRNA.</text>
</comment>
<feature type="binding site" evidence="4">
    <location>
        <position position="227"/>
    </location>
    <ligand>
        <name>S-adenosyl-L-methionine</name>
        <dbReference type="ChEBI" id="CHEBI:59789"/>
    </ligand>
</feature>
<feature type="compositionally biased region" description="Low complexity" evidence="5">
    <location>
        <begin position="40"/>
        <end position="55"/>
    </location>
</feature>
<evidence type="ECO:0000313" key="7">
    <source>
        <dbReference type="Proteomes" id="UP000054266"/>
    </source>
</evidence>
<dbReference type="PANTHER" id="PTHR21008:SF1">
    <property type="entry name" value="25S RRNA (ADENINE(2142)-N(1))-METHYLTRANSFERASE"/>
    <property type="match status" value="1"/>
</dbReference>
<evidence type="ECO:0000256" key="1">
    <source>
        <dbReference type="ARBA" id="ARBA00022603"/>
    </source>
</evidence>
<name>A0A0D2E9I1_9EURO</name>
<feature type="region of interest" description="Disordered" evidence="5">
    <location>
        <begin position="237"/>
        <end position="264"/>
    </location>
</feature>
<dbReference type="STRING" id="5601.A0A0D2E9I1"/>
<keyword evidence="2 4" id="KW-0808">Transferase</keyword>
<protein>
    <recommendedName>
        <fullName evidence="4">25S rRNA adenine-N(1) methyltransferase</fullName>
        <ecNumber evidence="4">2.1.1.-</ecNumber>
    </recommendedName>
</protein>
<organism evidence="6 7">
    <name type="scientific">Phialophora macrospora</name>
    <dbReference type="NCBI Taxonomy" id="1851006"/>
    <lineage>
        <taxon>Eukaryota</taxon>
        <taxon>Fungi</taxon>
        <taxon>Dikarya</taxon>
        <taxon>Ascomycota</taxon>
        <taxon>Pezizomycotina</taxon>
        <taxon>Eurotiomycetes</taxon>
        <taxon>Chaetothyriomycetidae</taxon>
        <taxon>Chaetothyriales</taxon>
        <taxon>Herpotrichiellaceae</taxon>
        <taxon>Phialophora</taxon>
    </lineage>
</organism>
<evidence type="ECO:0000313" key="6">
    <source>
        <dbReference type="EMBL" id="KIW70967.1"/>
    </source>
</evidence>
<feature type="region of interest" description="Disordered" evidence="5">
    <location>
        <begin position="161"/>
        <end position="197"/>
    </location>
</feature>
<evidence type="ECO:0000256" key="3">
    <source>
        <dbReference type="ARBA" id="ARBA00022691"/>
    </source>
</evidence>
<dbReference type="EMBL" id="KN846957">
    <property type="protein sequence ID" value="KIW70967.1"/>
    <property type="molecule type" value="Genomic_DNA"/>
</dbReference>
<dbReference type="Pfam" id="PF11968">
    <property type="entry name" value="Bmt2"/>
    <property type="match status" value="2"/>
</dbReference>
<keyword evidence="7" id="KW-1185">Reference proteome</keyword>
<dbReference type="GO" id="GO:0016433">
    <property type="term" value="F:rRNA (adenine) methyltransferase activity"/>
    <property type="evidence" value="ECO:0007669"/>
    <property type="project" value="UniProtKB-UniRule"/>
</dbReference>
<proteinExistence type="inferred from homology"/>
<reference evidence="6 7" key="1">
    <citation type="submission" date="2015-01" db="EMBL/GenBank/DDBJ databases">
        <title>The Genome Sequence of Capronia semiimmersa CBS27337.</title>
        <authorList>
            <consortium name="The Broad Institute Genomics Platform"/>
            <person name="Cuomo C."/>
            <person name="de Hoog S."/>
            <person name="Gorbushina A."/>
            <person name="Stielow B."/>
            <person name="Teixiera M."/>
            <person name="Abouelleil A."/>
            <person name="Chapman S.B."/>
            <person name="Priest M."/>
            <person name="Young S.K."/>
            <person name="Wortman J."/>
            <person name="Nusbaum C."/>
            <person name="Birren B."/>
        </authorList>
    </citation>
    <scope>NUCLEOTIDE SEQUENCE [LARGE SCALE GENOMIC DNA]</scope>
    <source>
        <strain evidence="6 7">CBS 27337</strain>
    </source>
</reference>
<keyword evidence="3 4" id="KW-0949">S-adenosyl-L-methionine</keyword>
<feature type="compositionally biased region" description="Low complexity" evidence="5">
    <location>
        <begin position="66"/>
        <end position="81"/>
    </location>
</feature>
<dbReference type="Proteomes" id="UP000054266">
    <property type="component" value="Unassembled WGS sequence"/>
</dbReference>
<dbReference type="AlphaFoldDB" id="A0A0D2E9I1"/>
<keyword evidence="1 4" id="KW-0489">Methyltransferase</keyword>
<dbReference type="InterPro" id="IPR021867">
    <property type="entry name" value="Bmt2/SAMTOR"/>
</dbReference>
<evidence type="ECO:0000256" key="4">
    <source>
        <dbReference type="HAMAP-Rule" id="MF_03044"/>
    </source>
</evidence>
<feature type="compositionally biased region" description="Basic residues" evidence="5">
    <location>
        <begin position="13"/>
        <end position="31"/>
    </location>
</feature>